<dbReference type="InterPro" id="IPR050706">
    <property type="entry name" value="Cyclic-di-GMP_PDE-like"/>
</dbReference>
<accession>A0A8J3JH58</accession>
<evidence type="ECO:0000256" key="1">
    <source>
        <dbReference type="SAM" id="MobiDB-lite"/>
    </source>
</evidence>
<gene>
    <name evidence="5" type="ORF">Cba03nite_58650</name>
</gene>
<keyword evidence="2" id="KW-0812">Transmembrane</keyword>
<dbReference type="SUPFAM" id="SSF55073">
    <property type="entry name" value="Nucleotide cyclase"/>
    <property type="match status" value="1"/>
</dbReference>
<evidence type="ECO:0000256" key="2">
    <source>
        <dbReference type="SAM" id="Phobius"/>
    </source>
</evidence>
<dbReference type="SMART" id="SM00267">
    <property type="entry name" value="GGDEF"/>
    <property type="match status" value="1"/>
</dbReference>
<keyword evidence="2" id="KW-1133">Transmembrane helix</keyword>
<dbReference type="InterPro" id="IPR029787">
    <property type="entry name" value="Nucleotide_cyclase"/>
</dbReference>
<dbReference type="SUPFAM" id="SSF141868">
    <property type="entry name" value="EAL domain-like"/>
    <property type="match status" value="1"/>
</dbReference>
<dbReference type="CDD" id="cd01948">
    <property type="entry name" value="EAL"/>
    <property type="match status" value="1"/>
</dbReference>
<feature type="transmembrane region" description="Helical" evidence="2">
    <location>
        <begin position="187"/>
        <end position="207"/>
    </location>
</feature>
<evidence type="ECO:0000313" key="5">
    <source>
        <dbReference type="EMBL" id="GIF84516.1"/>
    </source>
</evidence>
<dbReference type="InterPro" id="IPR043128">
    <property type="entry name" value="Rev_trsase/Diguanyl_cyclase"/>
</dbReference>
<feature type="transmembrane region" description="Helical" evidence="2">
    <location>
        <begin position="17"/>
        <end position="39"/>
    </location>
</feature>
<feature type="domain" description="GGDEF" evidence="4">
    <location>
        <begin position="409"/>
        <end position="541"/>
    </location>
</feature>
<dbReference type="PROSITE" id="PS50887">
    <property type="entry name" value="GGDEF"/>
    <property type="match status" value="1"/>
</dbReference>
<feature type="transmembrane region" description="Helical" evidence="2">
    <location>
        <begin position="117"/>
        <end position="141"/>
    </location>
</feature>
<keyword evidence="6" id="KW-1185">Reference proteome</keyword>
<evidence type="ECO:0000313" key="6">
    <source>
        <dbReference type="Proteomes" id="UP000601223"/>
    </source>
</evidence>
<evidence type="ECO:0008006" key="7">
    <source>
        <dbReference type="Google" id="ProtNLM"/>
    </source>
</evidence>
<dbReference type="SUPFAM" id="SSF55781">
    <property type="entry name" value="GAF domain-like"/>
    <property type="match status" value="1"/>
</dbReference>
<name>A0A8J3JH58_9ACTN</name>
<organism evidence="5 6">
    <name type="scientific">Catellatospora bangladeshensis</name>
    <dbReference type="NCBI Taxonomy" id="310355"/>
    <lineage>
        <taxon>Bacteria</taxon>
        <taxon>Bacillati</taxon>
        <taxon>Actinomycetota</taxon>
        <taxon>Actinomycetes</taxon>
        <taxon>Micromonosporales</taxon>
        <taxon>Micromonosporaceae</taxon>
        <taxon>Catellatospora</taxon>
    </lineage>
</organism>
<evidence type="ECO:0000259" key="4">
    <source>
        <dbReference type="PROSITE" id="PS50887"/>
    </source>
</evidence>
<dbReference type="AlphaFoldDB" id="A0A8J3JH58"/>
<feature type="transmembrane region" description="Helical" evidence="2">
    <location>
        <begin position="153"/>
        <end position="175"/>
    </location>
</feature>
<dbReference type="SMART" id="SM00052">
    <property type="entry name" value="EAL"/>
    <property type="match status" value="1"/>
</dbReference>
<dbReference type="InterPro" id="IPR035919">
    <property type="entry name" value="EAL_sf"/>
</dbReference>
<feature type="domain" description="EAL" evidence="3">
    <location>
        <begin position="549"/>
        <end position="802"/>
    </location>
</feature>
<keyword evidence="2" id="KW-0472">Membrane</keyword>
<evidence type="ECO:0000259" key="3">
    <source>
        <dbReference type="PROSITE" id="PS50883"/>
    </source>
</evidence>
<dbReference type="Pfam" id="PF00563">
    <property type="entry name" value="EAL"/>
    <property type="match status" value="1"/>
</dbReference>
<dbReference type="Pfam" id="PF00990">
    <property type="entry name" value="GGDEF"/>
    <property type="match status" value="1"/>
</dbReference>
<dbReference type="PANTHER" id="PTHR33121:SF70">
    <property type="entry name" value="SIGNALING PROTEIN YKOW"/>
    <property type="match status" value="1"/>
</dbReference>
<dbReference type="PROSITE" id="PS50883">
    <property type="entry name" value="EAL"/>
    <property type="match status" value="1"/>
</dbReference>
<dbReference type="Proteomes" id="UP000601223">
    <property type="component" value="Unassembled WGS sequence"/>
</dbReference>
<dbReference type="EMBL" id="BONF01000038">
    <property type="protein sequence ID" value="GIF84516.1"/>
    <property type="molecule type" value="Genomic_DNA"/>
</dbReference>
<reference evidence="5 6" key="1">
    <citation type="submission" date="2021-01" db="EMBL/GenBank/DDBJ databases">
        <title>Whole genome shotgun sequence of Catellatospora bangladeshensis NBRC 107357.</title>
        <authorList>
            <person name="Komaki H."/>
            <person name="Tamura T."/>
        </authorList>
    </citation>
    <scope>NUCLEOTIDE SEQUENCE [LARGE SCALE GENOMIC DNA]</scope>
    <source>
        <strain evidence="5 6">NBRC 107357</strain>
    </source>
</reference>
<proteinExistence type="predicted"/>
<feature type="region of interest" description="Disordered" evidence="1">
    <location>
        <begin position="821"/>
        <end position="849"/>
    </location>
</feature>
<dbReference type="GO" id="GO:0071111">
    <property type="term" value="F:cyclic-guanylate-specific phosphodiesterase activity"/>
    <property type="evidence" value="ECO:0007669"/>
    <property type="project" value="InterPro"/>
</dbReference>
<dbReference type="PANTHER" id="PTHR33121">
    <property type="entry name" value="CYCLIC DI-GMP PHOSPHODIESTERASE PDEF"/>
    <property type="match status" value="1"/>
</dbReference>
<dbReference type="InterPro" id="IPR000160">
    <property type="entry name" value="GGDEF_dom"/>
</dbReference>
<dbReference type="Gene3D" id="3.30.70.270">
    <property type="match status" value="1"/>
</dbReference>
<feature type="transmembrane region" description="Helical" evidence="2">
    <location>
        <begin position="46"/>
        <end position="67"/>
    </location>
</feature>
<dbReference type="Gene3D" id="3.20.20.450">
    <property type="entry name" value="EAL domain"/>
    <property type="match status" value="1"/>
</dbReference>
<dbReference type="NCBIfam" id="TIGR00254">
    <property type="entry name" value="GGDEF"/>
    <property type="match status" value="1"/>
</dbReference>
<protein>
    <recommendedName>
        <fullName evidence="7">Diguanylate cyclase (GGDEF)-like protein</fullName>
    </recommendedName>
</protein>
<comment type="caution">
    <text evidence="5">The sequence shown here is derived from an EMBL/GenBank/DDBJ whole genome shotgun (WGS) entry which is preliminary data.</text>
</comment>
<dbReference type="CDD" id="cd01949">
    <property type="entry name" value="GGDEF"/>
    <property type="match status" value="1"/>
</dbReference>
<dbReference type="RefSeq" id="WP_203752907.1">
    <property type="nucleotide sequence ID" value="NZ_BONF01000038.1"/>
</dbReference>
<dbReference type="InterPro" id="IPR001633">
    <property type="entry name" value="EAL_dom"/>
</dbReference>
<sequence length="849" mass="90387">MAAQTAPSQQTDRQLRLLVGLVAFVALGVLVAALVGVAYTEFGSGLAVRVGALALIIAIAGVTYVRVRIRSTNHDISWTDSAMLVAVVMLPLPWAVLATAVAVTIAKSIHKLRGIKFVFGVAKESITCGIAGLILTAAGGVTDKPLDSLGPLALAYAGLVLADDLIAIPVLALATGTSVKDRFLSNLDLTWGSAFVRFAVAVLALAVLAEEPGLLVAIPLIVLSLQLTYRGKLRARAERLAWQQLAEATDAMNVVQMETVLHTAVRNGARLFSAETVEIDVSLDGAQQLVRGTHQEITYHGAPDEAAVDARTTAVVPLIGEPDGERVGELRLCFHVPVALSEREQFTLRAFAGALCTAIRNATSYAQLEQLAGQHQHDATHDLLTGLPNRRRLQLEAEDALDRRQRGRGVTALLVLDLNHFKDVNDALGHTAGDQVLITVARRLEAAAGPEALVTRLGGDEFAVLYRGLPAPALALHRAENLLSVLHEPVDVDGMPLVVSAGAGVSVAPSRGGFVELLRRADIAMYQAKRTGRAVAVYAREDDTADRGRLVVGGMLPRAVAEKEFTLQFQPIVDLAGGEVIGAEALARWQHPDKGMVDPRSFLEPIERSGLLTAFTDAVLDQALAGAARWRELGCRWPVAVNISPRSLLDRRLPALVTRRLDDHGLPGDALVLELTESHTVSQLDIVDKVLAELMELGCAIALDDFGTGYSSLSVLPRVPATELKIDRSFVMQMENTPSSAAVVRSTVELGRHLDLLVVAEGVERDSQRRLLWDLGCTAGQGHLFAKPMPLAEILDLVRAGDGTVRLAEPLHDPKAVVRLPAKRGSGRGARQSGPTGAAGGGRVSDSTA</sequence>
<feature type="transmembrane region" description="Helical" evidence="2">
    <location>
        <begin position="82"/>
        <end position="105"/>
    </location>
</feature>